<feature type="compositionally biased region" description="Polar residues" evidence="1">
    <location>
        <begin position="263"/>
        <end position="274"/>
    </location>
</feature>
<organism evidence="2 3">
    <name type="scientific">Hydnum rufescens UP504</name>
    <dbReference type="NCBI Taxonomy" id="1448309"/>
    <lineage>
        <taxon>Eukaryota</taxon>
        <taxon>Fungi</taxon>
        <taxon>Dikarya</taxon>
        <taxon>Basidiomycota</taxon>
        <taxon>Agaricomycotina</taxon>
        <taxon>Agaricomycetes</taxon>
        <taxon>Cantharellales</taxon>
        <taxon>Hydnaceae</taxon>
        <taxon>Hydnum</taxon>
    </lineage>
</organism>
<accession>A0A9P6B6F0</accession>
<feature type="compositionally biased region" description="Low complexity" evidence="1">
    <location>
        <begin position="282"/>
        <end position="294"/>
    </location>
</feature>
<comment type="caution">
    <text evidence="2">The sequence shown here is derived from an EMBL/GenBank/DDBJ whole genome shotgun (WGS) entry which is preliminary data.</text>
</comment>
<feature type="region of interest" description="Disordered" evidence="1">
    <location>
        <begin position="143"/>
        <end position="162"/>
    </location>
</feature>
<feature type="region of interest" description="Disordered" evidence="1">
    <location>
        <begin position="194"/>
        <end position="296"/>
    </location>
</feature>
<protein>
    <submittedName>
        <fullName evidence="2">Uncharacterized protein</fullName>
    </submittedName>
</protein>
<feature type="compositionally biased region" description="Pro residues" evidence="1">
    <location>
        <begin position="235"/>
        <end position="249"/>
    </location>
</feature>
<feature type="region of interest" description="Disordered" evidence="1">
    <location>
        <begin position="323"/>
        <end position="353"/>
    </location>
</feature>
<sequence length="450" mass="50072">MSPLPLSSSHSPSCPHPCQWRLEVDSRGSCTFVFVLPLWFAMKNLGNPELLAETVFSSDSDFLLRPGIIMPYYADRLGYYTSMFVIMYMAAWATMRDISSGLQTLPACSGSAYTAPIPSPVPLVDSHLIEGWAVQRDGTVSIKQSHRKMGPGTLSFDEEEEEEEELGPLALTFAGPQYPPGALIVRVNRNWKKKEKKARNKVAREKRLEAEFRVPAASGPRTTPGGEDPWMAPSPFDPSPSVPFPPPSSISPLERPHAKRQDFSVNDSQLSNENRPGHTAYSSIPGPSQSSNSPKYPALRFASMAATDPVPPLLQWKLAAGSRLDRRSRSLSPNNHRRQRADDRFAHLQPPRYDDYRRMMTGYSAQEMKRMQWPSNRSYSGQFDQSPGTRESGTQSAVPDSIQRAQHNIEETSTSPSHKQPLREFLVGPAPTESDAEGRMSLMMILAALK</sequence>
<name>A0A9P6B6F0_9AGAM</name>
<evidence type="ECO:0000313" key="2">
    <source>
        <dbReference type="EMBL" id="KAF9518599.1"/>
    </source>
</evidence>
<feature type="compositionally biased region" description="Basic and acidic residues" evidence="1">
    <location>
        <begin position="202"/>
        <end position="212"/>
    </location>
</feature>
<evidence type="ECO:0000256" key="1">
    <source>
        <dbReference type="SAM" id="MobiDB-lite"/>
    </source>
</evidence>
<proteinExistence type="predicted"/>
<feature type="compositionally biased region" description="Basic and acidic residues" evidence="1">
    <location>
        <begin position="340"/>
        <end position="353"/>
    </location>
</feature>
<dbReference type="AlphaFoldDB" id="A0A9P6B6F0"/>
<feature type="region of interest" description="Disordered" evidence="1">
    <location>
        <begin position="371"/>
        <end position="400"/>
    </location>
</feature>
<feature type="compositionally biased region" description="Polar residues" evidence="1">
    <location>
        <begin position="373"/>
        <end position="400"/>
    </location>
</feature>
<gene>
    <name evidence="2" type="ORF">BS47DRAFT_1388996</name>
</gene>
<reference evidence="2" key="1">
    <citation type="journal article" date="2020" name="Nat. Commun.">
        <title>Large-scale genome sequencing of mycorrhizal fungi provides insights into the early evolution of symbiotic traits.</title>
        <authorList>
            <person name="Miyauchi S."/>
            <person name="Kiss E."/>
            <person name="Kuo A."/>
            <person name="Drula E."/>
            <person name="Kohler A."/>
            <person name="Sanchez-Garcia M."/>
            <person name="Morin E."/>
            <person name="Andreopoulos B."/>
            <person name="Barry K.W."/>
            <person name="Bonito G."/>
            <person name="Buee M."/>
            <person name="Carver A."/>
            <person name="Chen C."/>
            <person name="Cichocki N."/>
            <person name="Clum A."/>
            <person name="Culley D."/>
            <person name="Crous P.W."/>
            <person name="Fauchery L."/>
            <person name="Girlanda M."/>
            <person name="Hayes R.D."/>
            <person name="Keri Z."/>
            <person name="LaButti K."/>
            <person name="Lipzen A."/>
            <person name="Lombard V."/>
            <person name="Magnuson J."/>
            <person name="Maillard F."/>
            <person name="Murat C."/>
            <person name="Nolan M."/>
            <person name="Ohm R.A."/>
            <person name="Pangilinan J."/>
            <person name="Pereira M.F."/>
            <person name="Perotto S."/>
            <person name="Peter M."/>
            <person name="Pfister S."/>
            <person name="Riley R."/>
            <person name="Sitrit Y."/>
            <person name="Stielow J.B."/>
            <person name="Szollosi G."/>
            <person name="Zifcakova L."/>
            <person name="Stursova M."/>
            <person name="Spatafora J.W."/>
            <person name="Tedersoo L."/>
            <person name="Vaario L.M."/>
            <person name="Yamada A."/>
            <person name="Yan M."/>
            <person name="Wang P."/>
            <person name="Xu J."/>
            <person name="Bruns T."/>
            <person name="Baldrian P."/>
            <person name="Vilgalys R."/>
            <person name="Dunand C."/>
            <person name="Henrissat B."/>
            <person name="Grigoriev I.V."/>
            <person name="Hibbett D."/>
            <person name="Nagy L.G."/>
            <person name="Martin F.M."/>
        </authorList>
    </citation>
    <scope>NUCLEOTIDE SEQUENCE</scope>
    <source>
        <strain evidence="2">UP504</strain>
    </source>
</reference>
<evidence type="ECO:0000313" key="3">
    <source>
        <dbReference type="Proteomes" id="UP000886523"/>
    </source>
</evidence>
<dbReference type="EMBL" id="MU128924">
    <property type="protein sequence ID" value="KAF9518599.1"/>
    <property type="molecule type" value="Genomic_DNA"/>
</dbReference>
<dbReference type="Proteomes" id="UP000886523">
    <property type="component" value="Unassembled WGS sequence"/>
</dbReference>
<keyword evidence="3" id="KW-1185">Reference proteome</keyword>